<evidence type="ECO:0000313" key="3">
    <source>
        <dbReference type="Proteomes" id="UP000031192"/>
    </source>
</evidence>
<organism evidence="2 3">
    <name type="scientific">Metarhizium guizhouense (strain ARSEF 977)</name>
    <dbReference type="NCBI Taxonomy" id="1276136"/>
    <lineage>
        <taxon>Eukaryota</taxon>
        <taxon>Fungi</taxon>
        <taxon>Dikarya</taxon>
        <taxon>Ascomycota</taxon>
        <taxon>Pezizomycotina</taxon>
        <taxon>Sordariomycetes</taxon>
        <taxon>Hypocreomycetidae</taxon>
        <taxon>Hypocreales</taxon>
        <taxon>Clavicipitaceae</taxon>
        <taxon>Metarhizium</taxon>
    </lineage>
</organism>
<gene>
    <name evidence="2" type="ORF">MGU_00786</name>
</gene>
<sequence length="376" mass="42323">MAPTSPSAEEWFNLAEASPLEIAACGFVQRWEAAVSEFNQREAHDLDSLLGPDRPPTDIQSWHKSWTKLEFERISKSNVHLLRAWKLCCNFLHATPIAILSPRYGITCEGSESRATARSGNQYALWSEAFCQALSGLVCHPIWGQKAKRLTAAIQFAAICRLDDRRPWTLASYSTSCRDMKRLRQIVSSQRNQPLHELCENYSLEQMARGQQPSWHYMLFCHIGTYARENQGQMTNHSQHFPPRLAVHISDLEAITKAIHHLCPGSKRLDLMYSDIIAGAATKIRLQNAFPSSSEVKNTHIRSFLNELRLVRQDVSSNKSVGRAPPPTTTSGCSNATSVTTASSRRPAGIEKKRKGAWSNWHKRDKRRRGGGCEAE</sequence>
<dbReference type="EMBL" id="AZNH01000002">
    <property type="protein sequence ID" value="KID91875.1"/>
    <property type="molecule type" value="Genomic_DNA"/>
</dbReference>
<accession>A0A0B4GWF2</accession>
<proteinExistence type="predicted"/>
<keyword evidence="3" id="KW-1185">Reference proteome</keyword>
<dbReference type="OrthoDB" id="4754366at2759"/>
<dbReference type="AlphaFoldDB" id="A0A0B4GWF2"/>
<feature type="region of interest" description="Disordered" evidence="1">
    <location>
        <begin position="315"/>
        <end position="376"/>
    </location>
</feature>
<comment type="caution">
    <text evidence="2">The sequence shown here is derived from an EMBL/GenBank/DDBJ whole genome shotgun (WGS) entry which is preliminary data.</text>
</comment>
<feature type="compositionally biased region" description="Polar residues" evidence="1">
    <location>
        <begin position="329"/>
        <end position="344"/>
    </location>
</feature>
<dbReference type="HOGENOM" id="CLU_737862_0_0_1"/>
<reference evidence="2 3" key="1">
    <citation type="journal article" date="2014" name="Proc. Natl. Acad. Sci. U.S.A.">
        <title>Trajectory and genomic determinants of fungal-pathogen speciation and host adaptation.</title>
        <authorList>
            <person name="Hu X."/>
            <person name="Xiao G."/>
            <person name="Zheng P."/>
            <person name="Shang Y."/>
            <person name="Su Y."/>
            <person name="Zhang X."/>
            <person name="Liu X."/>
            <person name="Zhan S."/>
            <person name="St Leger R.J."/>
            <person name="Wang C."/>
        </authorList>
    </citation>
    <scope>NUCLEOTIDE SEQUENCE [LARGE SCALE GENOMIC DNA]</scope>
    <source>
        <strain evidence="2 3">ARSEF 977</strain>
    </source>
</reference>
<evidence type="ECO:0000313" key="2">
    <source>
        <dbReference type="EMBL" id="KID91875.1"/>
    </source>
</evidence>
<feature type="compositionally biased region" description="Basic residues" evidence="1">
    <location>
        <begin position="352"/>
        <end position="370"/>
    </location>
</feature>
<name>A0A0B4GWF2_METGA</name>
<protein>
    <submittedName>
        <fullName evidence="2">Uncharacterized protein</fullName>
    </submittedName>
</protein>
<evidence type="ECO:0000256" key="1">
    <source>
        <dbReference type="SAM" id="MobiDB-lite"/>
    </source>
</evidence>
<dbReference type="Proteomes" id="UP000031192">
    <property type="component" value="Unassembled WGS sequence"/>
</dbReference>